<accession>A0A9B0GYA3</accession>
<protein>
    <submittedName>
        <fullName evidence="4">Uncharacterized protein LOC101377621</fullName>
    </submittedName>
</protein>
<dbReference type="CDD" id="cd07765">
    <property type="entry name" value="KRAB_A-box"/>
    <property type="match status" value="1"/>
</dbReference>
<reference evidence="4" key="1">
    <citation type="submission" date="2025-08" db="UniProtKB">
        <authorList>
            <consortium name="RefSeq"/>
        </authorList>
    </citation>
    <scope>IDENTIFICATION</scope>
</reference>
<dbReference type="GO" id="GO:0006355">
    <property type="term" value="P:regulation of DNA-templated transcription"/>
    <property type="evidence" value="ECO:0007669"/>
    <property type="project" value="InterPro"/>
</dbReference>
<feature type="domain" description="KRAB" evidence="2">
    <location>
        <begin position="234"/>
        <end position="305"/>
    </location>
</feature>
<feature type="region of interest" description="Disordered" evidence="1">
    <location>
        <begin position="33"/>
        <end position="61"/>
    </location>
</feature>
<dbReference type="PROSITE" id="PS50805">
    <property type="entry name" value="KRAB"/>
    <property type="match status" value="1"/>
</dbReference>
<organism evidence="3 4">
    <name type="scientific">Odobenus rosmarus divergens</name>
    <name type="common">Pacific walrus</name>
    <dbReference type="NCBI Taxonomy" id="9708"/>
    <lineage>
        <taxon>Eukaryota</taxon>
        <taxon>Metazoa</taxon>
        <taxon>Chordata</taxon>
        <taxon>Craniata</taxon>
        <taxon>Vertebrata</taxon>
        <taxon>Euteleostomi</taxon>
        <taxon>Mammalia</taxon>
        <taxon>Eutheria</taxon>
        <taxon>Laurasiatheria</taxon>
        <taxon>Carnivora</taxon>
        <taxon>Caniformia</taxon>
        <taxon>Pinnipedia</taxon>
        <taxon>Odobenidae</taxon>
        <taxon>Odobenus</taxon>
    </lineage>
</organism>
<dbReference type="InterPro" id="IPR001909">
    <property type="entry name" value="KRAB"/>
</dbReference>
<sequence length="311" mass="35237">MAPLEQVLSSILLQESHSFLKLPVSPLAHMESSGSEYAMDSATNRNHGPNPSPKNKAAGTSTLKSLKYLPKMQRDDDSLELTSDGAYFSMYMLFWLNSICKTMKEGPMKRRPREVTPTGEDFCLSLTGEQVHSGPCSSNSSQDKSLKSSLNVIGQWFPSANINSTPPPTAQGVRPQEHLFRKRNCEEGRLLGIYRRTLEAKRAASANALGQRGPEVYNQQEQQLNRNVLLQASMSFKDVTVEFTQEEWQKIGPTQWTLYRDVMLEIYSHLVSVGYCYTKPEVIFRLEQAKDPCLLEKEFLIRRFSDSENKE</sequence>
<dbReference type="PANTHER" id="PTHR23232">
    <property type="entry name" value="KRAB DOMAIN C2H2 ZINC FINGER"/>
    <property type="match status" value="1"/>
</dbReference>
<name>A0A9B0GYA3_ODORO</name>
<evidence type="ECO:0000256" key="1">
    <source>
        <dbReference type="SAM" id="MobiDB-lite"/>
    </source>
</evidence>
<dbReference type="SUPFAM" id="SSF109640">
    <property type="entry name" value="KRAB domain (Kruppel-associated box)"/>
    <property type="match status" value="1"/>
</dbReference>
<dbReference type="InterPro" id="IPR036051">
    <property type="entry name" value="KRAB_dom_sf"/>
</dbReference>
<evidence type="ECO:0000259" key="2">
    <source>
        <dbReference type="PROSITE" id="PS50805"/>
    </source>
</evidence>
<dbReference type="AlphaFoldDB" id="A0A9B0GYA3"/>
<gene>
    <name evidence="4" type="primary">LOC101377621</name>
</gene>
<evidence type="ECO:0000313" key="4">
    <source>
        <dbReference type="RefSeq" id="XP_004408061.1"/>
    </source>
</evidence>
<dbReference type="PANTHER" id="PTHR23232:SF131">
    <property type="entry name" value="KRAB DOMAIN-CONTAINING PROTEIN"/>
    <property type="match status" value="1"/>
</dbReference>
<dbReference type="Proteomes" id="UP000245340">
    <property type="component" value="Unplaced"/>
</dbReference>
<dbReference type="SMART" id="SM00349">
    <property type="entry name" value="KRAB"/>
    <property type="match status" value="1"/>
</dbReference>
<dbReference type="Pfam" id="PF01352">
    <property type="entry name" value="KRAB"/>
    <property type="match status" value="1"/>
</dbReference>
<evidence type="ECO:0000313" key="3">
    <source>
        <dbReference type="Proteomes" id="UP000245340"/>
    </source>
</evidence>
<dbReference type="Gene3D" id="6.10.140.140">
    <property type="match status" value="1"/>
</dbReference>
<dbReference type="RefSeq" id="XP_004408061.1">
    <property type="nucleotide sequence ID" value="XM_004408004.1"/>
</dbReference>
<dbReference type="InterPro" id="IPR050169">
    <property type="entry name" value="Krueppel_C2H2_ZnF"/>
</dbReference>
<keyword evidence="3" id="KW-1185">Reference proteome</keyword>
<proteinExistence type="predicted"/>